<evidence type="ECO:0000313" key="3">
    <source>
        <dbReference type="Proteomes" id="UP000509448"/>
    </source>
</evidence>
<name>A0A4V0P1K7_9ARCH</name>
<keyword evidence="3" id="KW-1185">Reference proteome</keyword>
<dbReference type="EMBL" id="AP018732">
    <property type="protein sequence ID" value="BBE42060.1"/>
    <property type="molecule type" value="Genomic_DNA"/>
</dbReference>
<organism evidence="2 3">
    <name type="scientific">Conexivisphaera calida</name>
    <dbReference type="NCBI Taxonomy" id="1874277"/>
    <lineage>
        <taxon>Archaea</taxon>
        <taxon>Nitrososphaerota</taxon>
        <taxon>Conexivisphaeria</taxon>
        <taxon>Conexivisphaerales</taxon>
        <taxon>Conexivisphaeraceae</taxon>
        <taxon>Conexivisphaera</taxon>
    </lineage>
</organism>
<accession>A0A4V0P1K7</accession>
<dbReference type="Proteomes" id="UP000509448">
    <property type="component" value="Chromosome"/>
</dbReference>
<reference evidence="2 3" key="1">
    <citation type="journal article" date="2019" name="ISME J.">
        <title>Isolation and characterization of a thermophilic sulfur- and iron-reducing thaumarchaeote from a terrestrial acidic hot spring.</title>
        <authorList>
            <person name="Kato S."/>
            <person name="Itoh T."/>
            <person name="Yuki M."/>
            <person name="Nagamori M."/>
            <person name="Ohnishi M."/>
            <person name="Uematsu K."/>
            <person name="Suzuki K."/>
            <person name="Takashina T."/>
            <person name="Ohkuma M."/>
        </authorList>
    </citation>
    <scope>NUCLEOTIDE SEQUENCE [LARGE SCALE GENOMIC DNA]</scope>
    <source>
        <strain evidence="2 3">NAS-02</strain>
    </source>
</reference>
<dbReference type="KEGG" id="ccai:NAS2_0671"/>
<proteinExistence type="predicted"/>
<evidence type="ECO:0000313" key="2">
    <source>
        <dbReference type="EMBL" id="BBE42060.1"/>
    </source>
</evidence>
<dbReference type="GO" id="GO:0016705">
    <property type="term" value="F:oxidoreductase activity, acting on paired donors, with incorporation or reduction of molecular oxygen"/>
    <property type="evidence" value="ECO:0007669"/>
    <property type="project" value="InterPro"/>
</dbReference>
<dbReference type="Pfam" id="PF00296">
    <property type="entry name" value="Bac_luciferase"/>
    <property type="match status" value="1"/>
</dbReference>
<gene>
    <name evidence="2" type="ORF">NAS2_0671</name>
</gene>
<sequence length="349" mass="38108">MIPIFAVRLGIFLFSSVEDAPSRAARAEEEGFDSVWFPEFMTRRPDGREHAEPLTAMSYVAASTRRVDLGTAVLGVLRRHPAVLAQEVATLSRLSGRKIILGIGVGARRQDLALGTWRRVDLTYMSEYVEVLRAFWRGGSVTFHGEHFSIDGAVPAVVPVPGSTVLVPVGGTSDDSLRAAAAVGDGWLANWIFTPGAFADFLSRVRDMASGMGRDPSSIRGYYLTGAALTGDRAARIAFARELAFGVMPGIQRQDYGYRLLRKQGFDVEPERPDQIPEEFLREAFLLGDAEEAVERLGEYEEAGADEVFLHFMDPGSERAFAERVLPRVGRRRGRAGAASPCVKVGTDG</sequence>
<dbReference type="InterPro" id="IPR011251">
    <property type="entry name" value="Luciferase-like_dom"/>
</dbReference>
<feature type="domain" description="Luciferase-like" evidence="1">
    <location>
        <begin position="18"/>
        <end position="307"/>
    </location>
</feature>
<dbReference type="InterPro" id="IPR036661">
    <property type="entry name" value="Luciferase-like_sf"/>
</dbReference>
<dbReference type="Gene3D" id="3.20.20.30">
    <property type="entry name" value="Luciferase-like domain"/>
    <property type="match status" value="1"/>
</dbReference>
<evidence type="ECO:0000259" key="1">
    <source>
        <dbReference type="Pfam" id="PF00296"/>
    </source>
</evidence>
<protein>
    <submittedName>
        <fullName evidence="2">Luciferase-like</fullName>
    </submittedName>
</protein>
<dbReference type="PANTHER" id="PTHR43244">
    <property type="match status" value="1"/>
</dbReference>
<dbReference type="AlphaFoldDB" id="A0A4V0P1K7"/>
<dbReference type="PANTHER" id="PTHR43244:SF2">
    <property type="entry name" value="CONSERVED HYPOTHETICAL ALANINE AND PROLINE-RICH PROTEIN"/>
    <property type="match status" value="1"/>
</dbReference>
<dbReference type="InterPro" id="IPR050564">
    <property type="entry name" value="F420-G6PD/mer"/>
</dbReference>
<dbReference type="SUPFAM" id="SSF51679">
    <property type="entry name" value="Bacterial luciferase-like"/>
    <property type="match status" value="1"/>
</dbReference>